<dbReference type="InterPro" id="IPR011051">
    <property type="entry name" value="RmlC_Cupin_sf"/>
</dbReference>
<proteinExistence type="predicted"/>
<dbReference type="SUPFAM" id="SSF51182">
    <property type="entry name" value="RmlC-like cupins"/>
    <property type="match status" value="1"/>
</dbReference>
<reference evidence="2 3" key="1">
    <citation type="submission" date="2023-07" db="EMBL/GenBank/DDBJ databases">
        <title>Genomic Encyclopedia of Type Strains, Phase IV (KMG-IV): sequencing the most valuable type-strain genomes for metagenomic binning, comparative biology and taxonomic classification.</title>
        <authorList>
            <person name="Goeker M."/>
        </authorList>
    </citation>
    <scope>NUCLEOTIDE SEQUENCE [LARGE SCALE GENOMIC DNA]</scope>
    <source>
        <strain evidence="2 3">B6-8</strain>
    </source>
</reference>
<protein>
    <submittedName>
        <fullName evidence="2">Mannose-6-phosphate isomerase-like protein (Cupin superfamily)</fullName>
    </submittedName>
</protein>
<name>A0ABU0HAG0_9HYPH</name>
<dbReference type="Gene3D" id="2.60.120.10">
    <property type="entry name" value="Jelly Rolls"/>
    <property type="match status" value="1"/>
</dbReference>
<sequence>MLHSRSITIRSTGKSMLFQTARLTDEPDHIAPDGSQVRILAGLPGGSMAHFTLPAGAVSVAVAHHTVSELWFFIAGRGRMWRALDGREEIVEVGPGISISIPVGTRFQFRADGDEALVAVDVTMPPWPGVQEAYVVEGAWTPTG</sequence>
<accession>A0ABU0HAG0</accession>
<organism evidence="2 3">
    <name type="scientific">Kaistia dalseonensis</name>
    <dbReference type="NCBI Taxonomy" id="410840"/>
    <lineage>
        <taxon>Bacteria</taxon>
        <taxon>Pseudomonadati</taxon>
        <taxon>Pseudomonadota</taxon>
        <taxon>Alphaproteobacteria</taxon>
        <taxon>Hyphomicrobiales</taxon>
        <taxon>Kaistiaceae</taxon>
        <taxon>Kaistia</taxon>
    </lineage>
</organism>
<feature type="domain" description="Cupin type-2" evidence="1">
    <location>
        <begin position="50"/>
        <end position="122"/>
    </location>
</feature>
<dbReference type="InterPro" id="IPR014710">
    <property type="entry name" value="RmlC-like_jellyroll"/>
</dbReference>
<gene>
    <name evidence="2" type="ORF">QO014_003695</name>
</gene>
<dbReference type="Proteomes" id="UP001241603">
    <property type="component" value="Unassembled WGS sequence"/>
</dbReference>
<evidence type="ECO:0000313" key="2">
    <source>
        <dbReference type="EMBL" id="MDQ0439294.1"/>
    </source>
</evidence>
<evidence type="ECO:0000259" key="1">
    <source>
        <dbReference type="Pfam" id="PF07883"/>
    </source>
</evidence>
<dbReference type="RefSeq" id="WP_266350184.1">
    <property type="nucleotide sequence ID" value="NZ_JAPKNG010000005.1"/>
</dbReference>
<dbReference type="InterPro" id="IPR013096">
    <property type="entry name" value="Cupin_2"/>
</dbReference>
<comment type="caution">
    <text evidence="2">The sequence shown here is derived from an EMBL/GenBank/DDBJ whole genome shotgun (WGS) entry which is preliminary data.</text>
</comment>
<dbReference type="EMBL" id="JAUSVO010000005">
    <property type="protein sequence ID" value="MDQ0439294.1"/>
    <property type="molecule type" value="Genomic_DNA"/>
</dbReference>
<dbReference type="Pfam" id="PF07883">
    <property type="entry name" value="Cupin_2"/>
    <property type="match status" value="1"/>
</dbReference>
<keyword evidence="3" id="KW-1185">Reference proteome</keyword>
<evidence type="ECO:0000313" key="3">
    <source>
        <dbReference type="Proteomes" id="UP001241603"/>
    </source>
</evidence>